<feature type="region of interest" description="Disordered" evidence="4">
    <location>
        <begin position="1"/>
        <end position="135"/>
    </location>
</feature>
<comment type="similarity">
    <text evidence="1">Belongs to the WEB family.</text>
</comment>
<sequence>MDEMEVLGEDSTKNDKPNSGASIPVTSTSDEPKTEETSVDPKPSDSPVDNLTSPVETKLEDSPTSDSTVQEGASSPVPSVTSAEKTNDGLPSNSPSSVGTLESQESPSRLAKGENGSRSVLHNNDSPKVETVTPVKQVKNSGVKVGDIDTASPFESVKAAVSKFGGIVDWKAHKVQTAEKRKQIEQELEKTNEEIPLFKKKSEAAEEAKQQVLKELDSTKRLIEELKVNLERAQTEEHQAKQDSELVKLRVEEMEQGIADESSVAAKAQLEVAQARHAAAVSELATVKKELEDLRKDYALLVAEKDIAVKKAREAASASKDVEKKVENLTIELMMAKESLESTHAAHLEAEEHRIGAAMARDQDALSWERELKQAEEELQKVNQQIDSTKDQKSKLDTASALLQDLKTELAVYMESKLNQDNSNNTENNDVQSAKKNVEEVKQNIVKANEEIKLLKMAASSLNTELEREKAALATIKQREGMAAVAVASLEAELNRTRSEIALIQTKEKEARERMVELPKQLQKAAEEADQAKSQAEKAREELKKAKETLEQAKAGASTMSSRLLAAQKETEAAKASEKLALAAIAALNGSEATNNDPETGVTLSLEEYYELSKKAHEAEEEANTRVAEAISLIDVAKESESKSLSKLEQVTAELATRKQALDAALQKAEKAKEGKLGVEQDLRKWRAEHEQRRKSGVGAGTRESFEEVKSFNMRPVSPSPQNIPRPIAKTVLPESNSNTTESSPEIRGSFKKKKKSFFPRIFMLLRRKKSEMNKRN</sequence>
<organism evidence="5 6">
    <name type="scientific">Artemisia annua</name>
    <name type="common">Sweet wormwood</name>
    <dbReference type="NCBI Taxonomy" id="35608"/>
    <lineage>
        <taxon>Eukaryota</taxon>
        <taxon>Viridiplantae</taxon>
        <taxon>Streptophyta</taxon>
        <taxon>Embryophyta</taxon>
        <taxon>Tracheophyta</taxon>
        <taxon>Spermatophyta</taxon>
        <taxon>Magnoliopsida</taxon>
        <taxon>eudicotyledons</taxon>
        <taxon>Gunneridae</taxon>
        <taxon>Pentapetalae</taxon>
        <taxon>asterids</taxon>
        <taxon>campanulids</taxon>
        <taxon>Asterales</taxon>
        <taxon>Asteraceae</taxon>
        <taxon>Asteroideae</taxon>
        <taxon>Anthemideae</taxon>
        <taxon>Artemisiinae</taxon>
        <taxon>Artemisia</taxon>
    </lineage>
</organism>
<accession>A0A2U1NR47</accession>
<dbReference type="GO" id="GO:0009903">
    <property type="term" value="P:chloroplast avoidance movement"/>
    <property type="evidence" value="ECO:0007669"/>
    <property type="project" value="TreeGrafter"/>
</dbReference>
<dbReference type="GO" id="GO:0009904">
    <property type="term" value="P:chloroplast accumulation movement"/>
    <property type="evidence" value="ECO:0007669"/>
    <property type="project" value="TreeGrafter"/>
</dbReference>
<name>A0A2U1NR47_ARTAN</name>
<dbReference type="Pfam" id="PF05701">
    <property type="entry name" value="WEMBL"/>
    <property type="match status" value="1"/>
</dbReference>
<dbReference type="PANTHER" id="PTHR32054:SF31">
    <property type="entry name" value="PROTEIN WEAK CHLOROPLAST MOVEMENT UNDER BLUE LIGHT 1"/>
    <property type="match status" value="1"/>
</dbReference>
<feature type="coiled-coil region" evidence="3">
    <location>
        <begin position="174"/>
        <end position="243"/>
    </location>
</feature>
<evidence type="ECO:0000313" key="5">
    <source>
        <dbReference type="EMBL" id="PWA75940.1"/>
    </source>
</evidence>
<evidence type="ECO:0008006" key="7">
    <source>
        <dbReference type="Google" id="ProtNLM"/>
    </source>
</evidence>
<feature type="compositionally biased region" description="Low complexity" evidence="4">
    <location>
        <begin position="734"/>
        <end position="746"/>
    </location>
</feature>
<dbReference type="GO" id="GO:0005829">
    <property type="term" value="C:cytosol"/>
    <property type="evidence" value="ECO:0007669"/>
    <property type="project" value="TreeGrafter"/>
</dbReference>
<feature type="compositionally biased region" description="Low complexity" evidence="4">
    <location>
        <begin position="419"/>
        <end position="429"/>
    </location>
</feature>
<evidence type="ECO:0000256" key="3">
    <source>
        <dbReference type="SAM" id="Coils"/>
    </source>
</evidence>
<dbReference type="STRING" id="35608.A0A2U1NR47"/>
<dbReference type="InterPro" id="IPR008545">
    <property type="entry name" value="Web"/>
</dbReference>
<proteinExistence type="inferred from homology"/>
<feature type="region of interest" description="Disordered" evidence="4">
    <location>
        <begin position="688"/>
        <end position="753"/>
    </location>
</feature>
<keyword evidence="6" id="KW-1185">Reference proteome</keyword>
<dbReference type="AlphaFoldDB" id="A0A2U1NR47"/>
<gene>
    <name evidence="5" type="ORF">CTI12_AA237890</name>
</gene>
<evidence type="ECO:0000256" key="4">
    <source>
        <dbReference type="SAM" id="MobiDB-lite"/>
    </source>
</evidence>
<keyword evidence="2 3" id="KW-0175">Coiled coil</keyword>
<dbReference type="PANTHER" id="PTHR32054">
    <property type="entry name" value="HEAVY CHAIN, PUTATIVE, EXPRESSED-RELATED-RELATED"/>
    <property type="match status" value="1"/>
</dbReference>
<evidence type="ECO:0000313" key="6">
    <source>
        <dbReference type="Proteomes" id="UP000245207"/>
    </source>
</evidence>
<feature type="compositionally biased region" description="Polar residues" evidence="4">
    <location>
        <begin position="17"/>
        <end position="29"/>
    </location>
</feature>
<feature type="region of interest" description="Disordered" evidence="4">
    <location>
        <begin position="417"/>
        <end position="436"/>
    </location>
</feature>
<evidence type="ECO:0000256" key="2">
    <source>
        <dbReference type="ARBA" id="ARBA00023054"/>
    </source>
</evidence>
<dbReference type="Proteomes" id="UP000245207">
    <property type="component" value="Unassembled WGS sequence"/>
</dbReference>
<dbReference type="OrthoDB" id="1931671at2759"/>
<dbReference type="EMBL" id="PKPP01002333">
    <property type="protein sequence ID" value="PWA75940.1"/>
    <property type="molecule type" value="Genomic_DNA"/>
</dbReference>
<protein>
    <recommendedName>
        <fullName evidence="7">WEB family</fullName>
    </recommendedName>
</protein>
<feature type="coiled-coil region" evidence="3">
    <location>
        <begin position="277"/>
        <end position="399"/>
    </location>
</feature>
<evidence type="ECO:0000256" key="1">
    <source>
        <dbReference type="ARBA" id="ARBA00005485"/>
    </source>
</evidence>
<feature type="compositionally biased region" description="Polar residues" evidence="4">
    <location>
        <begin position="116"/>
        <end position="126"/>
    </location>
</feature>
<comment type="caution">
    <text evidence="5">The sequence shown here is derived from an EMBL/GenBank/DDBJ whole genome shotgun (WGS) entry which is preliminary data.</text>
</comment>
<feature type="compositionally biased region" description="Polar residues" evidence="4">
    <location>
        <begin position="62"/>
        <end position="107"/>
    </location>
</feature>
<reference evidence="5 6" key="1">
    <citation type="journal article" date="2018" name="Mol. Plant">
        <title>The genome of Artemisia annua provides insight into the evolution of Asteraceae family and artemisinin biosynthesis.</title>
        <authorList>
            <person name="Shen Q."/>
            <person name="Zhang L."/>
            <person name="Liao Z."/>
            <person name="Wang S."/>
            <person name="Yan T."/>
            <person name="Shi P."/>
            <person name="Liu M."/>
            <person name="Fu X."/>
            <person name="Pan Q."/>
            <person name="Wang Y."/>
            <person name="Lv Z."/>
            <person name="Lu X."/>
            <person name="Zhang F."/>
            <person name="Jiang W."/>
            <person name="Ma Y."/>
            <person name="Chen M."/>
            <person name="Hao X."/>
            <person name="Li L."/>
            <person name="Tang Y."/>
            <person name="Lv G."/>
            <person name="Zhou Y."/>
            <person name="Sun X."/>
            <person name="Brodelius P.E."/>
            <person name="Rose J.K.C."/>
            <person name="Tang K."/>
        </authorList>
    </citation>
    <scope>NUCLEOTIDE SEQUENCE [LARGE SCALE GENOMIC DNA]</scope>
    <source>
        <strain evidence="6">cv. Huhao1</strain>
        <tissue evidence="5">Leaf</tissue>
    </source>
</reference>